<comment type="caution">
    <text evidence="2">The sequence shown here is derived from an EMBL/GenBank/DDBJ whole genome shotgun (WGS) entry which is preliminary data.</text>
</comment>
<evidence type="ECO:0000313" key="2">
    <source>
        <dbReference type="EMBL" id="MBK1854101.1"/>
    </source>
</evidence>
<feature type="transmembrane region" description="Helical" evidence="1">
    <location>
        <begin position="12"/>
        <end position="39"/>
    </location>
</feature>
<dbReference type="EMBL" id="JAENIG010000002">
    <property type="protein sequence ID" value="MBK1854101.1"/>
    <property type="molecule type" value="Genomic_DNA"/>
</dbReference>
<dbReference type="Proteomes" id="UP000634206">
    <property type="component" value="Unassembled WGS sequence"/>
</dbReference>
<dbReference type="RefSeq" id="WP_309488707.1">
    <property type="nucleotide sequence ID" value="NZ_JAENIG010000002.1"/>
</dbReference>
<feature type="transmembrane region" description="Helical" evidence="1">
    <location>
        <begin position="73"/>
        <end position="90"/>
    </location>
</feature>
<keyword evidence="1" id="KW-0812">Transmembrane</keyword>
<keyword evidence="1" id="KW-1133">Transmembrane helix</keyword>
<name>A0AAE2S9Z6_9BACT</name>
<proteinExistence type="predicted"/>
<keyword evidence="1" id="KW-0472">Membrane</keyword>
<feature type="transmembrane region" description="Helical" evidence="1">
    <location>
        <begin position="45"/>
        <end position="66"/>
    </location>
</feature>
<keyword evidence="3" id="KW-1185">Reference proteome</keyword>
<gene>
    <name evidence="2" type="ORF">JIN83_03980</name>
</gene>
<evidence type="ECO:0000256" key="1">
    <source>
        <dbReference type="SAM" id="Phobius"/>
    </source>
</evidence>
<organism evidence="2 3">
    <name type="scientific">Oceaniferula flava</name>
    <dbReference type="NCBI Taxonomy" id="2800421"/>
    <lineage>
        <taxon>Bacteria</taxon>
        <taxon>Pseudomonadati</taxon>
        <taxon>Verrucomicrobiota</taxon>
        <taxon>Verrucomicrobiia</taxon>
        <taxon>Verrucomicrobiales</taxon>
        <taxon>Verrucomicrobiaceae</taxon>
        <taxon>Oceaniferula</taxon>
    </lineage>
</organism>
<protein>
    <submittedName>
        <fullName evidence="2">Uncharacterized protein</fullName>
    </submittedName>
</protein>
<reference evidence="2" key="1">
    <citation type="submission" date="2021-01" db="EMBL/GenBank/DDBJ databases">
        <title>Modified the classification status of verrucomicrobia.</title>
        <authorList>
            <person name="Feng X."/>
        </authorList>
    </citation>
    <scope>NUCLEOTIDE SEQUENCE</scope>
    <source>
        <strain evidence="2">5K15</strain>
    </source>
</reference>
<evidence type="ECO:0000313" key="3">
    <source>
        <dbReference type="Proteomes" id="UP000634206"/>
    </source>
</evidence>
<accession>A0AAE2S9Z6</accession>
<dbReference type="AlphaFoldDB" id="A0AAE2S9Z6"/>
<sequence>MARPNKKLSFKGVAFHSLVVVITLIAAEAIGMLIVLPLMKKDPGYIVIAGLGVLPIWGSLLAIVYTADKRVRAILALVTLTIISGLILAIQ</sequence>